<evidence type="ECO:0000313" key="10">
    <source>
        <dbReference type="EMBL" id="KAJ6262610.1"/>
    </source>
</evidence>
<dbReference type="InterPro" id="IPR006184">
    <property type="entry name" value="6PGdom_BS"/>
</dbReference>
<keyword evidence="6 7" id="KW-0570">Pentose shunt</keyword>
<feature type="domain" description="6-phosphogluconate dehydrogenase C-terminal" evidence="9">
    <location>
        <begin position="166"/>
        <end position="459"/>
    </location>
</feature>
<evidence type="ECO:0000256" key="3">
    <source>
        <dbReference type="ARBA" id="ARBA00011738"/>
    </source>
</evidence>
<keyword evidence="4 7" id="KW-0560">Oxidoreductase</keyword>
<dbReference type="PANTHER" id="PTHR11811">
    <property type="entry name" value="6-PHOSPHOGLUCONATE DEHYDROGENASE"/>
    <property type="match status" value="1"/>
</dbReference>
<dbReference type="GO" id="GO:0006098">
    <property type="term" value="P:pentose-phosphate shunt"/>
    <property type="evidence" value="ECO:0007669"/>
    <property type="project" value="UniProtKB-KW"/>
</dbReference>
<comment type="similarity">
    <text evidence="2 7">Belongs to the 6-phosphogluconate dehydrogenase family.</text>
</comment>
<dbReference type="Proteomes" id="UP001221413">
    <property type="component" value="Unassembled WGS sequence"/>
</dbReference>
<dbReference type="InterPro" id="IPR013328">
    <property type="entry name" value="6PGD_dom2"/>
</dbReference>
<protein>
    <recommendedName>
        <fullName evidence="7">6-phosphogluconate dehydrogenase, decarboxylating</fullName>
        <ecNumber evidence="7">1.1.1.44</ecNumber>
    </recommendedName>
</protein>
<dbReference type="FunFam" id="1.10.1040.10:FF:000002">
    <property type="entry name" value="6-phosphogluconate dehydrogenase, decarboxylating"/>
    <property type="match status" value="1"/>
</dbReference>
<dbReference type="Pfam" id="PF00393">
    <property type="entry name" value="6PGD"/>
    <property type="match status" value="1"/>
</dbReference>
<dbReference type="EC" id="1.1.1.44" evidence="7"/>
<dbReference type="NCBIfam" id="NF006765">
    <property type="entry name" value="PRK09287.1"/>
    <property type="match status" value="1"/>
</dbReference>
<dbReference type="EMBL" id="JAQGDS010000003">
    <property type="protein sequence ID" value="KAJ6262610.1"/>
    <property type="molecule type" value="Genomic_DNA"/>
</dbReference>
<accession>A0AAD6J1I9</accession>
<dbReference type="GO" id="GO:0019521">
    <property type="term" value="P:D-gluconate metabolic process"/>
    <property type="evidence" value="ECO:0007669"/>
    <property type="project" value="UniProtKB-KW"/>
</dbReference>
<dbReference type="InterPro" id="IPR036291">
    <property type="entry name" value="NAD(P)-bd_dom_sf"/>
</dbReference>
<keyword evidence="5 7" id="KW-0311">Gluconate utilization</keyword>
<dbReference type="Gene3D" id="3.40.50.720">
    <property type="entry name" value="NAD(P)-binding Rossmann-like Domain"/>
    <property type="match status" value="1"/>
</dbReference>
<comment type="subunit">
    <text evidence="3">Homodimer.</text>
</comment>
<dbReference type="NCBIfam" id="TIGR00873">
    <property type="entry name" value="gnd"/>
    <property type="match status" value="1"/>
</dbReference>
<reference evidence="10" key="1">
    <citation type="submission" date="2023-01" db="EMBL/GenBank/DDBJ databases">
        <title>The chitinases involved in constricting ring structure development in the nematode-trapping fungus Drechslerella dactyloides.</title>
        <authorList>
            <person name="Wang R."/>
            <person name="Zhang L."/>
            <person name="Tang P."/>
            <person name="Li S."/>
            <person name="Liang L."/>
        </authorList>
    </citation>
    <scope>NUCLEOTIDE SEQUENCE</scope>
    <source>
        <strain evidence="10">YMF1.00031</strain>
    </source>
</reference>
<dbReference type="InterPro" id="IPR006183">
    <property type="entry name" value="Pgluconate_DH"/>
</dbReference>
<evidence type="ECO:0000259" key="9">
    <source>
        <dbReference type="SMART" id="SM01350"/>
    </source>
</evidence>
<dbReference type="GO" id="GO:0050661">
    <property type="term" value="F:NADP binding"/>
    <property type="evidence" value="ECO:0007669"/>
    <property type="project" value="InterPro"/>
</dbReference>
<dbReference type="FunFam" id="3.40.50.720:FF:000007">
    <property type="entry name" value="6-phosphogluconate dehydrogenase, decarboxylating"/>
    <property type="match status" value="1"/>
</dbReference>
<proteinExistence type="inferred from homology"/>
<evidence type="ECO:0000256" key="6">
    <source>
        <dbReference type="ARBA" id="ARBA00023126"/>
    </source>
</evidence>
<comment type="catalytic activity">
    <reaction evidence="7">
        <text>6-phospho-D-gluconate + NADP(+) = D-ribulose 5-phosphate + CO2 + NADPH</text>
        <dbReference type="Rhea" id="RHEA:10116"/>
        <dbReference type="ChEBI" id="CHEBI:16526"/>
        <dbReference type="ChEBI" id="CHEBI:57783"/>
        <dbReference type="ChEBI" id="CHEBI:58121"/>
        <dbReference type="ChEBI" id="CHEBI:58349"/>
        <dbReference type="ChEBI" id="CHEBI:58759"/>
        <dbReference type="EC" id="1.1.1.44"/>
    </reaction>
</comment>
<keyword evidence="7" id="KW-0521">NADP</keyword>
<dbReference type="Gene3D" id="1.10.1040.10">
    <property type="entry name" value="N-(1-d-carboxylethyl)-l-norvaline Dehydrogenase, domain 2"/>
    <property type="match status" value="1"/>
</dbReference>
<dbReference type="InterPro" id="IPR006114">
    <property type="entry name" value="6PGDH_C"/>
</dbReference>
<evidence type="ECO:0000256" key="5">
    <source>
        <dbReference type="ARBA" id="ARBA00023064"/>
    </source>
</evidence>
<keyword evidence="11" id="KW-1185">Reference proteome</keyword>
<dbReference type="SUPFAM" id="SSF48179">
    <property type="entry name" value="6-phosphogluconate dehydrogenase C-terminal domain-like"/>
    <property type="match status" value="1"/>
</dbReference>
<evidence type="ECO:0000256" key="2">
    <source>
        <dbReference type="ARBA" id="ARBA00008419"/>
    </source>
</evidence>
<dbReference type="InterPro" id="IPR006113">
    <property type="entry name" value="6PGDH_Gnd/GntZ"/>
</dbReference>
<dbReference type="AlphaFoldDB" id="A0AAD6J1I9"/>
<evidence type="ECO:0000256" key="1">
    <source>
        <dbReference type="ARBA" id="ARBA00004874"/>
    </source>
</evidence>
<evidence type="ECO:0000313" key="11">
    <source>
        <dbReference type="Proteomes" id="UP001221413"/>
    </source>
</evidence>
<evidence type="ECO:0000256" key="7">
    <source>
        <dbReference type="RuleBase" id="RU000485"/>
    </source>
</evidence>
<comment type="caution">
    <text evidence="10">The sequence shown here is derived from an EMBL/GenBank/DDBJ whole genome shotgun (WGS) entry which is preliminary data.</text>
</comment>
<name>A0AAD6J1I9_DREDA</name>
<gene>
    <name evidence="10" type="ORF">Dda_3421</name>
</gene>
<dbReference type="GO" id="GO:0004616">
    <property type="term" value="F:phosphogluconate dehydrogenase (decarboxylating) activity"/>
    <property type="evidence" value="ECO:0007669"/>
    <property type="project" value="UniProtKB-EC"/>
</dbReference>
<organism evidence="10 11">
    <name type="scientific">Drechslerella dactyloides</name>
    <name type="common">Nematode-trapping fungus</name>
    <name type="synonym">Arthrobotrys dactyloides</name>
    <dbReference type="NCBI Taxonomy" id="74499"/>
    <lineage>
        <taxon>Eukaryota</taxon>
        <taxon>Fungi</taxon>
        <taxon>Dikarya</taxon>
        <taxon>Ascomycota</taxon>
        <taxon>Pezizomycotina</taxon>
        <taxon>Orbiliomycetes</taxon>
        <taxon>Orbiliales</taxon>
        <taxon>Orbiliaceae</taxon>
        <taxon>Drechslerella</taxon>
    </lineage>
</organism>
<dbReference type="Gene3D" id="1.20.5.320">
    <property type="entry name" value="6-Phosphogluconate Dehydrogenase, domain 3"/>
    <property type="match status" value="1"/>
</dbReference>
<feature type="region of interest" description="Disordered" evidence="8">
    <location>
        <begin position="657"/>
        <end position="678"/>
    </location>
</feature>
<dbReference type="InterPro" id="IPR008927">
    <property type="entry name" value="6-PGluconate_DH-like_C_sf"/>
</dbReference>
<dbReference type="PROSITE" id="PS00461">
    <property type="entry name" value="6PGD"/>
    <property type="match status" value="1"/>
</dbReference>
<evidence type="ECO:0000256" key="8">
    <source>
        <dbReference type="SAM" id="MobiDB-lite"/>
    </source>
</evidence>
<dbReference type="Pfam" id="PF03446">
    <property type="entry name" value="NAD_binding_2"/>
    <property type="match status" value="1"/>
</dbReference>
<dbReference type="InterPro" id="IPR006115">
    <property type="entry name" value="6PGDH_NADP-bd"/>
</dbReference>
<comment type="pathway">
    <text evidence="1 7">Carbohydrate degradation; pentose phosphate pathway; D-ribulose 5-phosphate from D-glucose 6-phosphate (oxidative stage): step 3/3.</text>
</comment>
<dbReference type="PRINTS" id="PR00076">
    <property type="entry name" value="6PGDHDRGNASE"/>
</dbReference>
<dbReference type="SUPFAM" id="SSF51735">
    <property type="entry name" value="NAD(P)-binding Rossmann-fold domains"/>
    <property type="match status" value="1"/>
</dbReference>
<evidence type="ECO:0000256" key="4">
    <source>
        <dbReference type="ARBA" id="ARBA00023002"/>
    </source>
</evidence>
<dbReference type="SMART" id="SM01350">
    <property type="entry name" value="6PGD"/>
    <property type="match status" value="1"/>
</dbReference>
<sequence length="740" mass="80925">MGQNLILNGADHGFTVVAFNRTVSKVDHFIANEAKGKSVIGANSIQDLCAKLKKPRRVMMLVKAGSAVDDFIEALLPFLEKGDIIIDGGNSHFPDSNRRTVYLREKGIRFVGTGVSGGEEGARYGPSLMPGGNEEAWPYIKDIFQSIAAKSDGEACCEWVGDEGSGHFVKMVHNGIEYGDMQLICEAYDIMKRGLGMSNKEIGDVFAEWNKGVLDSFLIEITRDIMYYNDPADDKPLLDKILDSAGQKGTGKWTAINALDLGMPVTLIGEAVFARCLSAQKDERGRASKILTGPSISKFDGDKKAVIADLEQALYASKIISYAQGFMLLRESPHQAATEYKWKLNMPEIALMWRGGCIIRSVFLKDITNAFRGDPSLENLLFAGFFHKAIDNAQNGWRRSVIRGIEWGIATPCFSTALAFFDGYRSKVLPANLLQAQRDYFEYASETLPEGKDIHINWTGRGGNYALHSIYASITPLFGSRGTRPVTWKSNEPAPGVSTEIFWHRCAITLSSGCDCGSFGNITSAGGCGSVGSQTIGTGSQFFAETRRVKQWDFARDGREESVEINDLAGGCVPGTGARWREHERCRRRQGRVGAEIDIAQRKRVRSLRCQREEAPPEELEHVEGERGVGAVRVGTRGVRVELEACGRVVFERGGGFDQGFPGAGDEAAGGGDGEGREVEEDELEGFGEGDAAFHGCNRTADPMRAYKLISNDCPTSDEREPNYANPAQLYSTCHSAAML</sequence>